<keyword evidence="2 6" id="KW-0436">Ligase</keyword>
<dbReference type="EMBL" id="CP000504">
    <property type="protein sequence ID" value="ABL88338.1"/>
    <property type="molecule type" value="Genomic_DNA"/>
</dbReference>
<dbReference type="GeneID" id="4616341"/>
<keyword evidence="4 6" id="KW-0547">Nucleotide-binding</keyword>
<dbReference type="AlphaFoldDB" id="A1RTQ6"/>
<evidence type="ECO:0000259" key="7">
    <source>
        <dbReference type="Pfam" id="PF08489"/>
    </source>
</evidence>
<evidence type="ECO:0000256" key="1">
    <source>
        <dbReference type="ARBA" id="ARBA00022490"/>
    </source>
</evidence>
<comment type="function">
    <text evidence="6">ATP-dependent agmatine transferase that catalyzes the formation of 2-agmatinylcytidine (agm2C) at the wobble position (C34) of tRNA(Ile2), converting the codon specificity from AUG to AUA.</text>
</comment>
<dbReference type="Gene3D" id="3.30.70.2200">
    <property type="match status" value="1"/>
</dbReference>
<feature type="domain" description="TiaS C-terminal zinc ribbon" evidence="9">
    <location>
        <begin position="339"/>
        <end position="364"/>
    </location>
</feature>
<dbReference type="KEGG" id="pis:Pisl_1170"/>
<evidence type="ECO:0000259" key="8">
    <source>
        <dbReference type="Pfam" id="PF22641"/>
    </source>
</evidence>
<keyword evidence="3 6" id="KW-0819">tRNA processing</keyword>
<proteinExistence type="inferred from homology"/>
<feature type="domain" description="TiaS-like TCKD" evidence="8">
    <location>
        <begin position="4"/>
        <end position="71"/>
    </location>
</feature>
<dbReference type="HAMAP" id="MF_01892">
    <property type="entry name" value="tRNA_Ile2_agm2C_synt"/>
    <property type="match status" value="1"/>
</dbReference>
<evidence type="ECO:0000256" key="4">
    <source>
        <dbReference type="ARBA" id="ARBA00022741"/>
    </source>
</evidence>
<evidence type="ECO:0000313" key="10">
    <source>
        <dbReference type="EMBL" id="ABL88338.1"/>
    </source>
</evidence>
<name>A1RTQ6_PYRIL</name>
<dbReference type="GO" id="GO:0005524">
    <property type="term" value="F:ATP binding"/>
    <property type="evidence" value="ECO:0007669"/>
    <property type="project" value="UniProtKB-KW"/>
</dbReference>
<evidence type="ECO:0000256" key="5">
    <source>
        <dbReference type="ARBA" id="ARBA00022840"/>
    </source>
</evidence>
<sequence>MRVVVGIDDTDSHRGGCTTYVGYVLAKEIMKKWGPRAFRDFPHLVRLNPNIPFKTRGNAAVALDLDIPEGDIEELWKLVIDIVNIYARREGKTDPGVAVAVGEIPERARLLYRMALTQVVSASAADRVGVRTWGGRGRVGAVAAVGAAFPKSTFELIAYREGERAPVAPELVQAMELFTYPYTFHNLDKRRVLIEPRGPDPVYYGIRGLTPQHLRYALALLEKWGYKPVGWVIYRTNQATDAHIELGVFFQDPYPYSFYRTRGIIVETRRISGRHLAGRLDNGIEFVVYRHLGKLAARLERCIGCDVVLYGGVKPRGESLYLYVERAYILGRYLAEKGRCPYCGGSLESLGRGKGWRCRGCGTIFYHVATKWLYDISPQDILLPRPGEWRHLLKPPEIDPTIPNFFTPEGVEWIR</sequence>
<feature type="domain" description="TiaS FLD" evidence="7">
    <location>
        <begin position="135"/>
        <end position="243"/>
    </location>
</feature>
<organism evidence="10 11">
    <name type="scientific">Pyrobaculum islandicum (strain DSM 4184 / JCM 9189 / GEO3)</name>
    <dbReference type="NCBI Taxonomy" id="384616"/>
    <lineage>
        <taxon>Archaea</taxon>
        <taxon>Thermoproteota</taxon>
        <taxon>Thermoprotei</taxon>
        <taxon>Thermoproteales</taxon>
        <taxon>Thermoproteaceae</taxon>
        <taxon>Pyrobaculum</taxon>
    </lineage>
</organism>
<dbReference type="Pfam" id="PF23783">
    <property type="entry name" value="Zn_ribbon_TiaS"/>
    <property type="match status" value="1"/>
</dbReference>
<evidence type="ECO:0000259" key="9">
    <source>
        <dbReference type="Pfam" id="PF23783"/>
    </source>
</evidence>
<dbReference type="HOGENOM" id="CLU_675459_0_0_2"/>
<accession>A1RTQ6</accession>
<comment type="subcellular location">
    <subcellularLocation>
        <location evidence="6">Cytoplasm</location>
    </subcellularLocation>
</comment>
<dbReference type="InterPro" id="IPR013696">
    <property type="entry name" value="TiaS_FLD"/>
</dbReference>
<reference evidence="10" key="1">
    <citation type="submission" date="2006-12" db="EMBL/GenBank/DDBJ databases">
        <title>Complete sequence of Pyrobaculum islandicum DSM 4184.</title>
        <authorList>
            <person name="Copeland A."/>
            <person name="Lucas S."/>
            <person name="Lapidus A."/>
            <person name="Barry K."/>
            <person name="Detter J.C."/>
            <person name="Glavina del Rio T."/>
            <person name="Dalin E."/>
            <person name="Tice H."/>
            <person name="Pitluck S."/>
            <person name="Meincke L."/>
            <person name="Brettin T."/>
            <person name="Bruce D."/>
            <person name="Han C."/>
            <person name="Tapia R."/>
            <person name="Gilna P."/>
            <person name="Schmutz J."/>
            <person name="Larimer F."/>
            <person name="Land M."/>
            <person name="Hauser L."/>
            <person name="Kyrpides N."/>
            <person name="Mikhailova N."/>
            <person name="Cozen A.E."/>
            <person name="Fitz-Gibbon S.T."/>
            <person name="House C.H."/>
            <person name="Saltikov C."/>
            <person name="Lowe T."/>
            <person name="Richardson P."/>
        </authorList>
    </citation>
    <scope>NUCLEOTIDE SEQUENCE [LARGE SCALE GENOMIC DNA]</scope>
    <source>
        <strain evidence="10">DSM 4184</strain>
    </source>
</reference>
<dbReference type="RefSeq" id="WP_011762913.1">
    <property type="nucleotide sequence ID" value="NC_008701.1"/>
</dbReference>
<keyword evidence="11" id="KW-1185">Reference proteome</keyword>
<keyword evidence="1 6" id="KW-0963">Cytoplasm</keyword>
<keyword evidence="5 6" id="KW-0067">ATP-binding</keyword>
<evidence type="ECO:0000313" key="11">
    <source>
        <dbReference type="Proteomes" id="UP000002595"/>
    </source>
</evidence>
<dbReference type="Gene3D" id="3.90.600.20">
    <property type="match status" value="1"/>
</dbReference>
<evidence type="ECO:0000256" key="3">
    <source>
        <dbReference type="ARBA" id="ARBA00022694"/>
    </source>
</evidence>
<dbReference type="Gene3D" id="2.40.50.1010">
    <property type="match status" value="1"/>
</dbReference>
<dbReference type="GO" id="GO:0016879">
    <property type="term" value="F:ligase activity, forming carbon-nitrogen bonds"/>
    <property type="evidence" value="ECO:0007669"/>
    <property type="project" value="UniProtKB-UniRule"/>
</dbReference>
<protein>
    <recommendedName>
        <fullName evidence="6">tRNA(Ile2) 2-agmatinylcytidine synthetase TiaS</fullName>
        <shortName evidence="6">tRNA(Ile2)-agm2C synthetase</shortName>
        <ecNumber evidence="6">6.3.4.22</ecNumber>
    </recommendedName>
    <alternativeName>
        <fullName evidence="6">tRNA(Ile2) agmatidine synthetase</fullName>
    </alternativeName>
</protein>
<comment type="similarity">
    <text evidence="6">Belongs to the TiaS family.</text>
</comment>
<dbReference type="InterPro" id="IPR055394">
    <property type="entry name" value="Zn_ribbon_TiaS"/>
</dbReference>
<dbReference type="Pfam" id="PF22641">
    <property type="entry name" value="TiaS_TCKD"/>
    <property type="match status" value="1"/>
</dbReference>
<dbReference type="InterPro" id="IPR053870">
    <property type="entry name" value="TiaS-like_TCKD"/>
</dbReference>
<dbReference type="InterPro" id="IPR024913">
    <property type="entry name" value="tRNA_Ile2__agm2C_synt"/>
</dbReference>
<comment type="catalytic activity">
    <reaction evidence="6">
        <text>cytidine(34) in tRNA(Ile2) + agmatine + ATP + H2O = 2-agmatinylcytidine(34) in tRNA(Ile2) + AMP + 2 phosphate + 2 H(+)</text>
        <dbReference type="Rhea" id="RHEA:43608"/>
        <dbReference type="Rhea" id="RHEA-COMP:10625"/>
        <dbReference type="Rhea" id="RHEA-COMP:10626"/>
        <dbReference type="ChEBI" id="CHEBI:15377"/>
        <dbReference type="ChEBI" id="CHEBI:15378"/>
        <dbReference type="ChEBI" id="CHEBI:30616"/>
        <dbReference type="ChEBI" id="CHEBI:43474"/>
        <dbReference type="ChEBI" id="CHEBI:58145"/>
        <dbReference type="ChEBI" id="CHEBI:82748"/>
        <dbReference type="ChEBI" id="CHEBI:83545"/>
        <dbReference type="ChEBI" id="CHEBI:456215"/>
        <dbReference type="EC" id="6.3.4.22"/>
    </reaction>
</comment>
<dbReference type="Proteomes" id="UP000002595">
    <property type="component" value="Chromosome"/>
</dbReference>
<evidence type="ECO:0000256" key="2">
    <source>
        <dbReference type="ARBA" id="ARBA00022598"/>
    </source>
</evidence>
<dbReference type="PANTHER" id="PTHR40705">
    <property type="entry name" value="TRNA(ILE2) 2-AGMATINYLCYTIDINE SYNTHETASE TIAS"/>
    <property type="match status" value="1"/>
</dbReference>
<dbReference type="eggNOG" id="arCOG01115">
    <property type="taxonomic scope" value="Archaea"/>
</dbReference>
<dbReference type="PANTHER" id="PTHR40705:SF1">
    <property type="entry name" value="TRNA(ILE2) 2-AGMATINYLCYTIDINE SYNTHETASE TIAS"/>
    <property type="match status" value="1"/>
</dbReference>
<evidence type="ECO:0000256" key="6">
    <source>
        <dbReference type="HAMAP-Rule" id="MF_01892"/>
    </source>
</evidence>
<dbReference type="GO" id="GO:0002101">
    <property type="term" value="P:tRNA wobble cytosine modification"/>
    <property type="evidence" value="ECO:0007669"/>
    <property type="project" value="UniProtKB-UniRule"/>
</dbReference>
<dbReference type="STRING" id="384616.Pisl_1170"/>
<dbReference type="EC" id="6.3.4.22" evidence="6"/>
<dbReference type="OrthoDB" id="39189at2157"/>
<gene>
    <name evidence="6" type="primary">tiaS</name>
    <name evidence="10" type="ordered locus">Pisl_1170</name>
</gene>
<dbReference type="Pfam" id="PF08489">
    <property type="entry name" value="TiaS_FLD"/>
    <property type="match status" value="1"/>
</dbReference>
<dbReference type="GO" id="GO:0005737">
    <property type="term" value="C:cytoplasm"/>
    <property type="evidence" value="ECO:0007669"/>
    <property type="project" value="UniProtKB-SubCell"/>
</dbReference>